<dbReference type="EMBL" id="RQHU01000023">
    <property type="protein sequence ID" value="TGN11583.1"/>
    <property type="molecule type" value="Genomic_DNA"/>
</dbReference>
<accession>A0A6H3NQR1</accession>
<keyword evidence="1" id="KW-1133">Transmembrane helix</keyword>
<gene>
    <name evidence="2" type="ORF">EHR08_17210</name>
</gene>
<organism evidence="2 3">
    <name type="scientific">Leptospira bandrabouensis</name>
    <dbReference type="NCBI Taxonomy" id="2484903"/>
    <lineage>
        <taxon>Bacteria</taxon>
        <taxon>Pseudomonadati</taxon>
        <taxon>Spirochaetota</taxon>
        <taxon>Spirochaetia</taxon>
        <taxon>Leptospirales</taxon>
        <taxon>Leptospiraceae</taxon>
        <taxon>Leptospira</taxon>
    </lineage>
</organism>
<reference evidence="2" key="1">
    <citation type="journal article" date="2019" name="PLoS Negl. Trop. Dis.">
        <title>Revisiting the worldwide diversity of Leptospira species in the environment.</title>
        <authorList>
            <person name="Vincent A.T."/>
            <person name="Schiettekatte O."/>
            <person name="Bourhy P."/>
            <person name="Veyrier F.J."/>
            <person name="Picardeau M."/>
        </authorList>
    </citation>
    <scope>NUCLEOTIDE SEQUENCE [LARGE SCALE GENOMIC DNA]</scope>
    <source>
        <strain evidence="2">201601109</strain>
    </source>
</reference>
<protein>
    <submittedName>
        <fullName evidence="2">Uncharacterized protein</fullName>
    </submittedName>
</protein>
<feature type="transmembrane region" description="Helical" evidence="1">
    <location>
        <begin position="353"/>
        <end position="373"/>
    </location>
</feature>
<dbReference type="Proteomes" id="UP000297649">
    <property type="component" value="Unassembled WGS sequence"/>
</dbReference>
<evidence type="ECO:0000313" key="3">
    <source>
        <dbReference type="Proteomes" id="UP000297649"/>
    </source>
</evidence>
<dbReference type="OrthoDB" id="9952667at2"/>
<keyword evidence="1" id="KW-0812">Transmembrane</keyword>
<dbReference type="AlphaFoldDB" id="A0A6H3NQR1"/>
<dbReference type="RefSeq" id="WP_135743427.1">
    <property type="nucleotide sequence ID" value="NZ_JAIZBL010000010.1"/>
</dbReference>
<evidence type="ECO:0000256" key="1">
    <source>
        <dbReference type="SAM" id="Phobius"/>
    </source>
</evidence>
<proteinExistence type="predicted"/>
<name>A0A6H3NQR1_9LEPT</name>
<sequence length="383" mass="45378">MIYINTKKIINHDLKSLLQEIYGSRLKEIDFIHVDEIGKLVNNYILISKSKIIKINPNIHNINKIKDSVTPDELSIRIINQKLENIDFDDYIENNKVKSIYIENSNIKEIRINQKIKEEGTIYLEIKNSKILHAYINLFRKISNNQSFKVKHTFSNLETDLIFIESENQNVTNLENIKTSILKIYTESAEITNCSFAFPIILNKSKTKIDVKDCDLIFSKESKIILRNLIENRHTSNISYSQILSSLRYLNTLNDSDFFKRNLERIYAFIDSKRNFATNFLYNYTEYYYNYQYPFLGIIICFLIFQAFCQSQNINNFNLEISYIFRPLEFTKEILLKDFKLSLNFHNISFTKIILGIMSIIFYYSSFSFFLAIKKNLGYRKIN</sequence>
<comment type="caution">
    <text evidence="2">The sequence shown here is derived from an EMBL/GenBank/DDBJ whole genome shotgun (WGS) entry which is preliminary data.</text>
</comment>
<evidence type="ECO:0000313" key="2">
    <source>
        <dbReference type="EMBL" id="TGN11583.1"/>
    </source>
</evidence>
<keyword evidence="1" id="KW-0472">Membrane</keyword>
<keyword evidence="3" id="KW-1185">Reference proteome</keyword>